<name>A0A0C9VN98_SPHS4</name>
<proteinExistence type="predicted"/>
<dbReference type="AlphaFoldDB" id="A0A0C9VN98"/>
<dbReference type="EMBL" id="KN837154">
    <property type="protein sequence ID" value="KIJ39231.1"/>
    <property type="molecule type" value="Genomic_DNA"/>
</dbReference>
<accession>A0A0C9VN98</accession>
<protein>
    <submittedName>
        <fullName evidence="1">Uncharacterized protein</fullName>
    </submittedName>
</protein>
<organism evidence="1 2">
    <name type="scientific">Sphaerobolus stellatus (strain SS14)</name>
    <dbReference type="NCBI Taxonomy" id="990650"/>
    <lineage>
        <taxon>Eukaryota</taxon>
        <taxon>Fungi</taxon>
        <taxon>Dikarya</taxon>
        <taxon>Basidiomycota</taxon>
        <taxon>Agaricomycotina</taxon>
        <taxon>Agaricomycetes</taxon>
        <taxon>Phallomycetidae</taxon>
        <taxon>Geastrales</taxon>
        <taxon>Sphaerobolaceae</taxon>
        <taxon>Sphaerobolus</taxon>
    </lineage>
</organism>
<dbReference type="Proteomes" id="UP000054279">
    <property type="component" value="Unassembled WGS sequence"/>
</dbReference>
<reference evidence="1 2" key="1">
    <citation type="submission" date="2014-06" db="EMBL/GenBank/DDBJ databases">
        <title>Evolutionary Origins and Diversification of the Mycorrhizal Mutualists.</title>
        <authorList>
            <consortium name="DOE Joint Genome Institute"/>
            <consortium name="Mycorrhizal Genomics Consortium"/>
            <person name="Kohler A."/>
            <person name="Kuo A."/>
            <person name="Nagy L.G."/>
            <person name="Floudas D."/>
            <person name="Copeland A."/>
            <person name="Barry K.W."/>
            <person name="Cichocki N."/>
            <person name="Veneault-Fourrey C."/>
            <person name="LaButti K."/>
            <person name="Lindquist E.A."/>
            <person name="Lipzen A."/>
            <person name="Lundell T."/>
            <person name="Morin E."/>
            <person name="Murat C."/>
            <person name="Riley R."/>
            <person name="Ohm R."/>
            <person name="Sun H."/>
            <person name="Tunlid A."/>
            <person name="Henrissat B."/>
            <person name="Grigoriev I.V."/>
            <person name="Hibbett D.S."/>
            <person name="Martin F."/>
        </authorList>
    </citation>
    <scope>NUCLEOTIDE SEQUENCE [LARGE SCALE GENOMIC DNA]</scope>
    <source>
        <strain evidence="1 2">SS14</strain>
    </source>
</reference>
<evidence type="ECO:0000313" key="2">
    <source>
        <dbReference type="Proteomes" id="UP000054279"/>
    </source>
</evidence>
<dbReference type="HOGENOM" id="CLU_1504387_0_0_1"/>
<keyword evidence="2" id="KW-1185">Reference proteome</keyword>
<evidence type="ECO:0000313" key="1">
    <source>
        <dbReference type="EMBL" id="KIJ39231.1"/>
    </source>
</evidence>
<gene>
    <name evidence="1" type="ORF">M422DRAFT_258124</name>
</gene>
<sequence>MAEFACPDTLVPVEAATDLLLLIIFSVPLVGVGYHGGGSKRAAGPETKGIEVLGDQAVEVQDCGVSAVIEAGSLLSYGFVKLNDTSLLRSSRHRELSHDELLIVHKCPVSHTLDLLGKVSHAAITSNSDADVADGLDEAGLRCQRESTSADLVQVDVFAGYDIEPQAVRERQAVGVPEE</sequence>